<gene>
    <name evidence="2" type="ORF">RCL2_002569300</name>
    <name evidence="1" type="ORF">RclHR1_09710007</name>
</gene>
<dbReference type="EMBL" id="BEXD01004394">
    <property type="protein sequence ID" value="GBC10556.1"/>
    <property type="molecule type" value="Genomic_DNA"/>
</dbReference>
<dbReference type="AlphaFoldDB" id="A0A2Z6S5K0"/>
<evidence type="ECO:0000313" key="3">
    <source>
        <dbReference type="Proteomes" id="UP000247702"/>
    </source>
</evidence>
<dbReference type="EMBL" id="BLAL01000278">
    <property type="protein sequence ID" value="GES99180.1"/>
    <property type="molecule type" value="Genomic_DNA"/>
</dbReference>
<protein>
    <recommendedName>
        <fullName evidence="4">F-box domain-containing protein</fullName>
    </recommendedName>
</protein>
<dbReference type="OrthoDB" id="2306360at2759"/>
<evidence type="ECO:0000313" key="1">
    <source>
        <dbReference type="EMBL" id="GBC10556.1"/>
    </source>
</evidence>
<accession>A0A2Z6S5K0</accession>
<dbReference type="Proteomes" id="UP000247702">
    <property type="component" value="Unassembled WGS sequence"/>
</dbReference>
<organism evidence="1 3">
    <name type="scientific">Rhizophagus clarus</name>
    <dbReference type="NCBI Taxonomy" id="94130"/>
    <lineage>
        <taxon>Eukaryota</taxon>
        <taxon>Fungi</taxon>
        <taxon>Fungi incertae sedis</taxon>
        <taxon>Mucoromycota</taxon>
        <taxon>Glomeromycotina</taxon>
        <taxon>Glomeromycetes</taxon>
        <taxon>Glomerales</taxon>
        <taxon>Glomeraceae</taxon>
        <taxon>Rhizophagus</taxon>
    </lineage>
</organism>
<name>A0A2Z6S5K0_9GLOM</name>
<dbReference type="InterPro" id="IPR032675">
    <property type="entry name" value="LRR_dom_sf"/>
</dbReference>
<evidence type="ECO:0000313" key="2">
    <source>
        <dbReference type="EMBL" id="GES99180.1"/>
    </source>
</evidence>
<sequence>MVQLDDDILFLIFEELINKKSLYSCLLVNRIWCVAAVPILWKNPELLLQYEKYEKTEKLFNVILLHLSEESRDDLKNQGINNLIMETYKRPLFNYINYWKYLDLYFLERLISSKKIEKSKVSNVRNEIIKLFINNNTNFIHFSIPQYYQPQHVFGDELCFAELESFQCDSNTNQDILKGLARICKSIKKLRFNFDCESTDISGFIELIDAQKNLNDVNFINTLKLNKSFCKLLEELVIKHADTVQYLRISWEPITKFLSYFVNLLCLEVEVPYHIYWNWNNESLSLPNLKILKARRILSEILVDLIKNTVGNLSEVSIFCSGVNDKRLIQVVYQNCPNLKYFKISLASNVDILISELENLLNHCQLLNGLIINICDAFNEFNWVKFFEILAKSSPIGLFKFKFSSDWIIKLEDVKFFFDNWEGRNSLSLITNNHNYTFNMKAKQQLEELFKEYKTKGIVKNYFIGFNGFYTNIYEDFIWT</sequence>
<dbReference type="Proteomes" id="UP000615446">
    <property type="component" value="Unassembled WGS sequence"/>
</dbReference>
<dbReference type="Gene3D" id="3.80.10.10">
    <property type="entry name" value="Ribonuclease Inhibitor"/>
    <property type="match status" value="1"/>
</dbReference>
<proteinExistence type="predicted"/>
<keyword evidence="3" id="KW-1185">Reference proteome</keyword>
<evidence type="ECO:0008006" key="4">
    <source>
        <dbReference type="Google" id="ProtNLM"/>
    </source>
</evidence>
<reference evidence="1 3" key="1">
    <citation type="submission" date="2017-11" db="EMBL/GenBank/DDBJ databases">
        <title>The genome of Rhizophagus clarus HR1 reveals common genetic basis of auxotrophy among arbuscular mycorrhizal fungi.</title>
        <authorList>
            <person name="Kobayashi Y."/>
        </authorList>
    </citation>
    <scope>NUCLEOTIDE SEQUENCE [LARGE SCALE GENOMIC DNA]</scope>
    <source>
        <strain evidence="1 3">HR1</strain>
    </source>
</reference>
<comment type="caution">
    <text evidence="1">The sequence shown here is derived from an EMBL/GenBank/DDBJ whole genome shotgun (WGS) entry which is preliminary data.</text>
</comment>
<reference evidence="2" key="2">
    <citation type="submission" date="2019-10" db="EMBL/GenBank/DDBJ databases">
        <title>Conservation and host-specific expression of non-tandemly repeated heterogenous ribosome RNA gene in arbuscular mycorrhizal fungi.</title>
        <authorList>
            <person name="Maeda T."/>
            <person name="Kobayashi Y."/>
            <person name="Nakagawa T."/>
            <person name="Ezawa T."/>
            <person name="Yamaguchi K."/>
            <person name="Bino T."/>
            <person name="Nishimoto Y."/>
            <person name="Shigenobu S."/>
            <person name="Kawaguchi M."/>
        </authorList>
    </citation>
    <scope>NUCLEOTIDE SEQUENCE</scope>
    <source>
        <strain evidence="2">HR1</strain>
    </source>
</reference>